<evidence type="ECO:0000313" key="3">
    <source>
        <dbReference type="Proteomes" id="UP000177082"/>
    </source>
</evidence>
<dbReference type="GO" id="GO:0004057">
    <property type="term" value="F:arginyl-tRNA--protein transferase activity"/>
    <property type="evidence" value="ECO:0007669"/>
    <property type="project" value="InterPro"/>
</dbReference>
<name>A0A1F8BDE3_9BACT</name>
<dbReference type="InterPro" id="IPR007472">
    <property type="entry name" value="N-end_Aminoacyl_Trfase_C"/>
</dbReference>
<dbReference type="InterPro" id="IPR016181">
    <property type="entry name" value="Acyl_CoA_acyltransferase"/>
</dbReference>
<dbReference type="SUPFAM" id="SSF55729">
    <property type="entry name" value="Acyl-CoA N-acyltransferases (Nat)"/>
    <property type="match status" value="1"/>
</dbReference>
<dbReference type="Pfam" id="PF04377">
    <property type="entry name" value="ATE_C"/>
    <property type="match status" value="1"/>
</dbReference>
<sequence>MKYFYSEAKVDYSKYLFPYQVYLIKEDNDEVGHIYAKGFLPVRSIKDLYYLARSSRVNLKNFELSSENRRVIGKISNLYFEVKDMGQFQPKHRDFKLARKFVKDRFWGATLSSVGLKKIFSDLGNYNKVAVFAEKGKLMGFAALNATQEFVHYAHAFYDVGYREKSLGMGMMTMVVDWAKNSRREYTYLGTCYGEKSLYKTQFKGFEFFDGVSWSADLAKLKYLNSKDYGKNARHILQDREFLKKYYDFPSLTRLVKKLKYDF</sequence>
<dbReference type="STRING" id="1802519.A2961_02810"/>
<evidence type="ECO:0000313" key="2">
    <source>
        <dbReference type="EMBL" id="OGM61970.1"/>
    </source>
</evidence>
<dbReference type="Proteomes" id="UP000177082">
    <property type="component" value="Unassembled WGS sequence"/>
</dbReference>
<dbReference type="EMBL" id="MGHF01000030">
    <property type="protein sequence ID" value="OGM61970.1"/>
    <property type="molecule type" value="Genomic_DNA"/>
</dbReference>
<proteinExistence type="predicted"/>
<accession>A0A1F8BDE3</accession>
<dbReference type="AlphaFoldDB" id="A0A1F8BDE3"/>
<evidence type="ECO:0000259" key="1">
    <source>
        <dbReference type="Pfam" id="PF04377"/>
    </source>
</evidence>
<protein>
    <recommendedName>
        <fullName evidence="1">N-end rule aminoacyl transferase C-terminal domain-containing protein</fullName>
    </recommendedName>
</protein>
<organism evidence="2 3">
    <name type="scientific">Candidatus Woesebacteria bacterium RIFCSPLOWO2_01_FULL_39_21</name>
    <dbReference type="NCBI Taxonomy" id="1802519"/>
    <lineage>
        <taxon>Bacteria</taxon>
        <taxon>Candidatus Woeseibacteriota</taxon>
    </lineage>
</organism>
<reference evidence="2 3" key="1">
    <citation type="journal article" date="2016" name="Nat. Commun.">
        <title>Thousands of microbial genomes shed light on interconnected biogeochemical processes in an aquifer system.</title>
        <authorList>
            <person name="Anantharaman K."/>
            <person name="Brown C.T."/>
            <person name="Hug L.A."/>
            <person name="Sharon I."/>
            <person name="Castelle C.J."/>
            <person name="Probst A.J."/>
            <person name="Thomas B.C."/>
            <person name="Singh A."/>
            <person name="Wilkins M.J."/>
            <person name="Karaoz U."/>
            <person name="Brodie E.L."/>
            <person name="Williams K.H."/>
            <person name="Hubbard S.S."/>
            <person name="Banfield J.F."/>
        </authorList>
    </citation>
    <scope>NUCLEOTIDE SEQUENCE [LARGE SCALE GENOMIC DNA]</scope>
</reference>
<gene>
    <name evidence="2" type="ORF">A2961_02810</name>
</gene>
<feature type="domain" description="N-end rule aminoacyl transferase C-terminal" evidence="1">
    <location>
        <begin position="127"/>
        <end position="208"/>
    </location>
</feature>
<comment type="caution">
    <text evidence="2">The sequence shown here is derived from an EMBL/GenBank/DDBJ whole genome shotgun (WGS) entry which is preliminary data.</text>
</comment>